<keyword evidence="1" id="KW-0436">Ligase</keyword>
<organism evidence="6 7">
    <name type="scientific">Amphimedon queenslandica</name>
    <name type="common">Sponge</name>
    <dbReference type="NCBI Taxonomy" id="400682"/>
    <lineage>
        <taxon>Eukaryota</taxon>
        <taxon>Metazoa</taxon>
        <taxon>Porifera</taxon>
        <taxon>Demospongiae</taxon>
        <taxon>Heteroscleromorpha</taxon>
        <taxon>Haplosclerida</taxon>
        <taxon>Niphatidae</taxon>
        <taxon>Amphimedon</taxon>
    </lineage>
</organism>
<dbReference type="KEGG" id="aqu:105315228"/>
<keyword evidence="3" id="KW-0443">Lipid metabolism</keyword>
<evidence type="ECO:0000313" key="6">
    <source>
        <dbReference type="EnsemblMetazoa" id="XP_019861063.1"/>
    </source>
</evidence>
<dbReference type="AlphaFoldDB" id="A0AAN0JVX6"/>
<dbReference type="PANTHER" id="PTHR43272:SF32">
    <property type="entry name" value="AMP-DEPENDENT SYNTHETASE_LIGASE DOMAIN-CONTAINING PROTEIN"/>
    <property type="match status" value="1"/>
</dbReference>
<dbReference type="GO" id="GO:0016020">
    <property type="term" value="C:membrane"/>
    <property type="evidence" value="ECO:0007669"/>
    <property type="project" value="TreeGrafter"/>
</dbReference>
<dbReference type="Gene3D" id="3.40.50.12780">
    <property type="entry name" value="N-terminal domain of ligase-like"/>
    <property type="match status" value="1"/>
</dbReference>
<feature type="domain" description="AMP-dependent synthetase/ligase" evidence="5">
    <location>
        <begin position="44"/>
        <end position="240"/>
    </location>
</feature>
<keyword evidence="7" id="KW-1185">Reference proteome</keyword>
<dbReference type="EnsemblMetazoa" id="XM_020005504.1">
    <property type="protein sequence ID" value="XP_019861063.1"/>
    <property type="gene ID" value="LOC105315228"/>
</dbReference>
<dbReference type="GO" id="GO:0004467">
    <property type="term" value="F:long-chain fatty acid-CoA ligase activity"/>
    <property type="evidence" value="ECO:0007669"/>
    <property type="project" value="UniProtKB-EC"/>
</dbReference>
<dbReference type="PROSITE" id="PS00455">
    <property type="entry name" value="AMP_BINDING"/>
    <property type="match status" value="1"/>
</dbReference>
<name>A0AAN0JVX6_AMPQE</name>
<reference evidence="6" key="2">
    <citation type="submission" date="2024-06" db="UniProtKB">
        <authorList>
            <consortium name="EnsemblMetazoa"/>
        </authorList>
    </citation>
    <scope>IDENTIFICATION</scope>
</reference>
<dbReference type="PANTHER" id="PTHR43272">
    <property type="entry name" value="LONG-CHAIN-FATTY-ACID--COA LIGASE"/>
    <property type="match status" value="1"/>
</dbReference>
<dbReference type="RefSeq" id="XP_019861063.1">
    <property type="nucleotide sequence ID" value="XM_020005504.1"/>
</dbReference>
<dbReference type="GeneID" id="105315228"/>
<keyword evidence="2" id="KW-0276">Fatty acid metabolism</keyword>
<evidence type="ECO:0000313" key="7">
    <source>
        <dbReference type="Proteomes" id="UP000007879"/>
    </source>
</evidence>
<evidence type="ECO:0000256" key="1">
    <source>
        <dbReference type="ARBA" id="ARBA00022598"/>
    </source>
</evidence>
<evidence type="ECO:0000256" key="3">
    <source>
        <dbReference type="ARBA" id="ARBA00023098"/>
    </source>
</evidence>
<reference evidence="7" key="1">
    <citation type="journal article" date="2010" name="Nature">
        <title>The Amphimedon queenslandica genome and the evolution of animal complexity.</title>
        <authorList>
            <person name="Srivastava M."/>
            <person name="Simakov O."/>
            <person name="Chapman J."/>
            <person name="Fahey B."/>
            <person name="Gauthier M.E."/>
            <person name="Mitros T."/>
            <person name="Richards G.S."/>
            <person name="Conaco C."/>
            <person name="Dacre M."/>
            <person name="Hellsten U."/>
            <person name="Larroux C."/>
            <person name="Putnam N.H."/>
            <person name="Stanke M."/>
            <person name="Adamska M."/>
            <person name="Darling A."/>
            <person name="Degnan S.M."/>
            <person name="Oakley T.H."/>
            <person name="Plachetzki D.C."/>
            <person name="Zhai Y."/>
            <person name="Adamski M."/>
            <person name="Calcino A."/>
            <person name="Cummins S.F."/>
            <person name="Goodstein D.M."/>
            <person name="Harris C."/>
            <person name="Jackson D.J."/>
            <person name="Leys S.P."/>
            <person name="Shu S."/>
            <person name="Woodcroft B.J."/>
            <person name="Vervoort M."/>
            <person name="Kosik K.S."/>
            <person name="Manning G."/>
            <person name="Degnan B.M."/>
            <person name="Rokhsar D.S."/>
        </authorList>
    </citation>
    <scope>NUCLEOTIDE SEQUENCE [LARGE SCALE GENOMIC DNA]</scope>
</reference>
<sequence length="251" mass="27548">MATASVVPSGKWTVKPEGEIQIQGGSSEDDPAPVTILDTLNDIVSQHGAKPALKVKRGGEWKTWKYTQYHADVQRVAKSCIAIGLEPHHGVSIIGFNSPEWAMTFMGTIMAGGIAAGVYTTNNKETCQHIATNSRSQIIVCENKTQLNKILQIKDNLPLLKKIVKYLPETEEPLDTEMREKGVITWEEFMEEGKDVKDDVLSDRVSAIKPGHCATLVYTSGTTGPPKGVMLSHDNIIFVSKGMNRNFNITP</sequence>
<dbReference type="InterPro" id="IPR000873">
    <property type="entry name" value="AMP-dep_synth/lig_dom"/>
</dbReference>
<accession>A0AAN0JVX6</accession>
<protein>
    <recommendedName>
        <fullName evidence="4">long-chain-fatty-acid--CoA ligase</fullName>
        <ecNumber evidence="4">6.2.1.3</ecNumber>
    </recommendedName>
</protein>
<evidence type="ECO:0000256" key="2">
    <source>
        <dbReference type="ARBA" id="ARBA00022832"/>
    </source>
</evidence>
<dbReference type="InterPro" id="IPR042099">
    <property type="entry name" value="ANL_N_sf"/>
</dbReference>
<dbReference type="SUPFAM" id="SSF56801">
    <property type="entry name" value="Acetyl-CoA synthetase-like"/>
    <property type="match status" value="1"/>
</dbReference>
<evidence type="ECO:0000256" key="4">
    <source>
        <dbReference type="ARBA" id="ARBA00026121"/>
    </source>
</evidence>
<dbReference type="Proteomes" id="UP000007879">
    <property type="component" value="Unassembled WGS sequence"/>
</dbReference>
<dbReference type="GO" id="GO:0005783">
    <property type="term" value="C:endoplasmic reticulum"/>
    <property type="evidence" value="ECO:0007669"/>
    <property type="project" value="TreeGrafter"/>
</dbReference>
<dbReference type="EC" id="6.2.1.3" evidence="4"/>
<evidence type="ECO:0000259" key="5">
    <source>
        <dbReference type="Pfam" id="PF00501"/>
    </source>
</evidence>
<proteinExistence type="predicted"/>
<dbReference type="InterPro" id="IPR020845">
    <property type="entry name" value="AMP-binding_CS"/>
</dbReference>
<dbReference type="Pfam" id="PF00501">
    <property type="entry name" value="AMP-binding"/>
    <property type="match status" value="1"/>
</dbReference>